<evidence type="ECO:0000256" key="1">
    <source>
        <dbReference type="SAM" id="Phobius"/>
    </source>
</evidence>
<evidence type="ECO:0000313" key="3">
    <source>
        <dbReference type="EMBL" id="RDX54702.1"/>
    </source>
</evidence>
<keyword evidence="1" id="KW-1133">Transmembrane helix</keyword>
<dbReference type="EMBL" id="KZ857384">
    <property type="protein sequence ID" value="RDX54702.1"/>
    <property type="molecule type" value="Genomic_DNA"/>
</dbReference>
<protein>
    <recommendedName>
        <fullName evidence="2">DUF6533 domain-containing protein</fullName>
    </recommendedName>
</protein>
<feature type="transmembrane region" description="Helical" evidence="1">
    <location>
        <begin position="236"/>
        <end position="257"/>
    </location>
</feature>
<accession>A0A371DQA8</accession>
<dbReference type="InterPro" id="IPR045340">
    <property type="entry name" value="DUF6533"/>
</dbReference>
<keyword evidence="4" id="KW-1185">Reference proteome</keyword>
<evidence type="ECO:0000259" key="2">
    <source>
        <dbReference type="Pfam" id="PF20151"/>
    </source>
</evidence>
<feature type="domain" description="DUF6533" evidence="2">
    <location>
        <begin position="15"/>
        <end position="60"/>
    </location>
</feature>
<dbReference type="OrthoDB" id="2686513at2759"/>
<gene>
    <name evidence="3" type="ORF">OH76DRAFT_1453121</name>
</gene>
<evidence type="ECO:0000313" key="4">
    <source>
        <dbReference type="Proteomes" id="UP000256964"/>
    </source>
</evidence>
<reference evidence="3 4" key="1">
    <citation type="journal article" date="2018" name="Biotechnol. Biofuels">
        <title>Integrative visual omics of the white-rot fungus Polyporus brumalis exposes the biotechnological potential of its oxidative enzymes for delignifying raw plant biomass.</title>
        <authorList>
            <person name="Miyauchi S."/>
            <person name="Rancon A."/>
            <person name="Drula E."/>
            <person name="Hage H."/>
            <person name="Chaduli D."/>
            <person name="Favel A."/>
            <person name="Grisel S."/>
            <person name="Henrissat B."/>
            <person name="Herpoel-Gimbert I."/>
            <person name="Ruiz-Duenas F.J."/>
            <person name="Chevret D."/>
            <person name="Hainaut M."/>
            <person name="Lin J."/>
            <person name="Wang M."/>
            <person name="Pangilinan J."/>
            <person name="Lipzen A."/>
            <person name="Lesage-Meessen L."/>
            <person name="Navarro D."/>
            <person name="Riley R."/>
            <person name="Grigoriev I.V."/>
            <person name="Zhou S."/>
            <person name="Raouche S."/>
            <person name="Rosso M.N."/>
        </authorList>
    </citation>
    <scope>NUCLEOTIDE SEQUENCE [LARGE SCALE GENOMIC DNA]</scope>
    <source>
        <strain evidence="3 4">BRFM 1820</strain>
    </source>
</reference>
<feature type="transmembrane region" description="Helical" evidence="1">
    <location>
        <begin position="190"/>
        <end position="209"/>
    </location>
</feature>
<dbReference type="Pfam" id="PF20151">
    <property type="entry name" value="DUF6533"/>
    <property type="match status" value="1"/>
</dbReference>
<feature type="transmembrane region" description="Helical" evidence="1">
    <location>
        <begin position="49"/>
        <end position="72"/>
    </location>
</feature>
<feature type="transmembrane region" description="Helical" evidence="1">
    <location>
        <begin position="12"/>
        <end position="28"/>
    </location>
</feature>
<proteinExistence type="predicted"/>
<keyword evidence="1" id="KW-0472">Membrane</keyword>
<name>A0A371DQA8_9APHY</name>
<dbReference type="AlphaFoldDB" id="A0A371DQA8"/>
<feature type="transmembrane region" description="Helical" evidence="1">
    <location>
        <begin position="123"/>
        <end position="143"/>
    </location>
</feature>
<dbReference type="Proteomes" id="UP000256964">
    <property type="component" value="Unassembled WGS sequence"/>
</dbReference>
<keyword evidence="1" id="KW-0812">Transmembrane</keyword>
<sequence>MSADVVPQPVHIHNYLHLVGVVILYYDFTLTFGEEYWRIWKAPRSMSSFLFFLNRYLPVLGDIAVNVGNFYIFPTELATYMTTSNSCRHYAFFRQLLLIVNQVVVCYILFLRTFALYGRDWRVGGSIFGFAMILLGISCWSIVGQHEDVELRGGCHLAADRMTYVNPSTCTSLLTYLGIFFDTEPSVRIAVSWESLFLFDLTIFSLTLFKTLQARRRNPVTIGRNDILSLVMRDGALYFAVMASANLANTLTFYPLLRGCLSTAASSLSVTMMSRLMLNLHGSVSGREIVTTPISDSSGPSDNSTSLLFTTRISMPPISMIATTSDQEAARYRDRESAYVRDARAGYDHGYIEEVYEMQDTHYRDRDDTLLQVSAERRLGGDANDKSGW</sequence>
<feature type="transmembrane region" description="Helical" evidence="1">
    <location>
        <begin position="92"/>
        <end position="111"/>
    </location>
</feature>
<organism evidence="3 4">
    <name type="scientific">Lentinus brumalis</name>
    <dbReference type="NCBI Taxonomy" id="2498619"/>
    <lineage>
        <taxon>Eukaryota</taxon>
        <taxon>Fungi</taxon>
        <taxon>Dikarya</taxon>
        <taxon>Basidiomycota</taxon>
        <taxon>Agaricomycotina</taxon>
        <taxon>Agaricomycetes</taxon>
        <taxon>Polyporales</taxon>
        <taxon>Polyporaceae</taxon>
        <taxon>Lentinus</taxon>
    </lineage>
</organism>